<gene>
    <name evidence="2" type="ORF">H7C19_15710</name>
</gene>
<dbReference type="SUPFAM" id="SSF53067">
    <property type="entry name" value="Actin-like ATPase domain"/>
    <property type="match status" value="2"/>
</dbReference>
<dbReference type="PANTHER" id="PTHR43190:SF3">
    <property type="entry name" value="N-ACETYL-D-GLUCOSAMINE KINASE"/>
    <property type="match status" value="1"/>
</dbReference>
<keyword evidence="2" id="KW-0418">Kinase</keyword>
<comment type="caution">
    <text evidence="2">The sequence shown here is derived from an EMBL/GenBank/DDBJ whole genome shotgun (WGS) entry which is preliminary data.</text>
</comment>
<dbReference type="Pfam" id="PF01869">
    <property type="entry name" value="BcrAD_BadFG"/>
    <property type="match status" value="1"/>
</dbReference>
<sequence>MAYYIGIDGGGTKTEAAIYGANAEWLLPPLVGGPTNPYANGRENALSELIGLLDRIHGHPGLAGADCAGVCLGIAGIATPEERSWLTASLQQYQQQRGRAFPAAIRSEMEISLMAALDRPVGIVAISGTGSITAGYTEDGRTFRAGGWGHLLGDEGSGYRIGLLTLQAAMRSHDRVYPPTAITEAVKRKLSLSEITGLKSYIYQADISKRDIAAFAELCIEACAAGDAIASEILRGQATELADTTAALMRQEPAFGSADVVTIGSIFRHGRLFRAQYLRRLSGLFPHLRFHEPTRSPAEGAALLARDMFSPHPPIV</sequence>
<evidence type="ECO:0000313" key="2">
    <source>
        <dbReference type="EMBL" id="MBB6672125.1"/>
    </source>
</evidence>
<dbReference type="CDD" id="cd24007">
    <property type="entry name" value="ASKHA_NBD_eukNAGK-like"/>
    <property type="match status" value="1"/>
</dbReference>
<dbReference type="EMBL" id="JACJVP010000025">
    <property type="protein sequence ID" value="MBB6672125.1"/>
    <property type="molecule type" value="Genomic_DNA"/>
</dbReference>
<name>A0A7X0RRB6_9BACL</name>
<dbReference type="GO" id="GO:0016301">
    <property type="term" value="F:kinase activity"/>
    <property type="evidence" value="ECO:0007669"/>
    <property type="project" value="UniProtKB-KW"/>
</dbReference>
<organism evidence="2 3">
    <name type="scientific">Cohnella nanjingensis</name>
    <dbReference type="NCBI Taxonomy" id="1387779"/>
    <lineage>
        <taxon>Bacteria</taxon>
        <taxon>Bacillati</taxon>
        <taxon>Bacillota</taxon>
        <taxon>Bacilli</taxon>
        <taxon>Bacillales</taxon>
        <taxon>Paenibacillaceae</taxon>
        <taxon>Cohnella</taxon>
    </lineage>
</organism>
<dbReference type="PANTHER" id="PTHR43190">
    <property type="entry name" value="N-ACETYL-D-GLUCOSAMINE KINASE"/>
    <property type="match status" value="1"/>
</dbReference>
<keyword evidence="2" id="KW-0808">Transferase</keyword>
<reference evidence="2 3" key="1">
    <citation type="submission" date="2020-08" db="EMBL/GenBank/DDBJ databases">
        <title>Cohnella phylogeny.</title>
        <authorList>
            <person name="Dunlap C."/>
        </authorList>
    </citation>
    <scope>NUCLEOTIDE SEQUENCE [LARGE SCALE GENOMIC DNA]</scope>
    <source>
        <strain evidence="2 3">DSM 28246</strain>
    </source>
</reference>
<proteinExistence type="predicted"/>
<dbReference type="InterPro" id="IPR043129">
    <property type="entry name" value="ATPase_NBD"/>
</dbReference>
<dbReference type="Proteomes" id="UP000547209">
    <property type="component" value="Unassembled WGS sequence"/>
</dbReference>
<keyword evidence="3" id="KW-1185">Reference proteome</keyword>
<dbReference type="AlphaFoldDB" id="A0A7X0RRB6"/>
<dbReference type="Gene3D" id="3.30.420.40">
    <property type="match status" value="2"/>
</dbReference>
<dbReference type="InterPro" id="IPR002731">
    <property type="entry name" value="ATPase_BadF"/>
</dbReference>
<evidence type="ECO:0000259" key="1">
    <source>
        <dbReference type="Pfam" id="PF01869"/>
    </source>
</evidence>
<dbReference type="InterPro" id="IPR052519">
    <property type="entry name" value="Euk-type_GlcNAc_Kinase"/>
</dbReference>
<protein>
    <submittedName>
        <fullName evidence="2">N-acetylglucosamine kinase</fullName>
    </submittedName>
</protein>
<accession>A0A7X0RRB6</accession>
<dbReference type="RefSeq" id="WP_185143606.1">
    <property type="nucleotide sequence ID" value="NZ_JACJVP010000025.1"/>
</dbReference>
<evidence type="ECO:0000313" key="3">
    <source>
        <dbReference type="Proteomes" id="UP000547209"/>
    </source>
</evidence>
<feature type="domain" description="ATPase BadF/BadG/BcrA/BcrD type" evidence="1">
    <location>
        <begin position="5"/>
        <end position="305"/>
    </location>
</feature>